<dbReference type="PROSITE" id="PS00518">
    <property type="entry name" value="ZF_RING_1"/>
    <property type="match status" value="1"/>
</dbReference>
<keyword evidence="8" id="KW-0479">Metal-binding</keyword>
<dbReference type="Gene3D" id="3.10.110.10">
    <property type="entry name" value="Ubiquitin Conjugating Enzyme"/>
    <property type="match status" value="1"/>
</dbReference>
<evidence type="ECO:0000256" key="1">
    <source>
        <dbReference type="ARBA" id="ARBA00001798"/>
    </source>
</evidence>
<dbReference type="FunFam" id="3.30.40.10:FF:000416">
    <property type="entry name" value="RBR-type E3 ubiquitin transferase"/>
    <property type="match status" value="1"/>
</dbReference>
<evidence type="ECO:0000256" key="12">
    <source>
        <dbReference type="ARBA" id="ARBA00022833"/>
    </source>
</evidence>
<dbReference type="PROSITE" id="PS50089">
    <property type="entry name" value="ZF_RING_2"/>
    <property type="match status" value="1"/>
</dbReference>
<comment type="function">
    <text evidence="3">Might act as an E3 ubiquitin-protein ligase, or as part of E3 complex, which accepts ubiquitin from specific E2 ubiquitin-conjugating enzymes and then transfers it to substrates.</text>
</comment>
<protein>
    <recommendedName>
        <fullName evidence="6">RBR-type E3 ubiquitin transferase</fullName>
        <ecNumber evidence="6">2.3.2.31</ecNumber>
    </recommendedName>
</protein>
<feature type="domain" description="RWD" evidence="16">
    <location>
        <begin position="10"/>
        <end position="141"/>
    </location>
</feature>
<dbReference type="PANTHER" id="PTHR11685">
    <property type="entry name" value="RBR FAMILY RING FINGER AND IBR DOMAIN-CONTAINING"/>
    <property type="match status" value="1"/>
</dbReference>
<comment type="pathway">
    <text evidence="4">Protein modification; protein ubiquitination.</text>
</comment>
<evidence type="ECO:0000313" key="18">
    <source>
        <dbReference type="EMBL" id="KAB8416356.1"/>
    </source>
</evidence>
<proteinExistence type="inferred from homology"/>
<dbReference type="CDD" id="cd23820">
    <property type="entry name" value="RWD_RNF14"/>
    <property type="match status" value="1"/>
</dbReference>
<evidence type="ECO:0000259" key="16">
    <source>
        <dbReference type="PROSITE" id="PS50908"/>
    </source>
</evidence>
<dbReference type="InterPro" id="IPR016135">
    <property type="entry name" value="UBQ-conjugating_enzyme/RWD"/>
</dbReference>
<dbReference type="InterPro" id="IPR002867">
    <property type="entry name" value="IBR_dom"/>
</dbReference>
<dbReference type="InterPro" id="IPR013083">
    <property type="entry name" value="Znf_RING/FYVE/PHD"/>
</dbReference>
<dbReference type="CDD" id="cd20354">
    <property type="entry name" value="Rcat_RBR_RNF14"/>
    <property type="match status" value="1"/>
</dbReference>
<reference evidence="18 19" key="1">
    <citation type="submission" date="2019-06" db="EMBL/GenBank/DDBJ databases">
        <title>A chromosomal-level reference genome of Carpinus fangiana (Coryloideae, Betulaceae).</title>
        <authorList>
            <person name="Yang X."/>
            <person name="Wang Z."/>
            <person name="Zhang L."/>
            <person name="Hao G."/>
            <person name="Liu J."/>
            <person name="Yang Y."/>
        </authorList>
    </citation>
    <scope>NUCLEOTIDE SEQUENCE [LARGE SCALE GENOMIC DNA]</scope>
    <source>
        <strain evidence="18">Cfa_2016G</strain>
        <tissue evidence="18">Leaf</tissue>
    </source>
</reference>
<feature type="domain" description="RING-type" evidence="15">
    <location>
        <begin position="177"/>
        <end position="222"/>
    </location>
</feature>
<evidence type="ECO:0000256" key="9">
    <source>
        <dbReference type="ARBA" id="ARBA00022737"/>
    </source>
</evidence>
<dbReference type="Gene3D" id="1.20.120.1750">
    <property type="match status" value="1"/>
</dbReference>
<keyword evidence="19" id="KW-1185">Reference proteome</keyword>
<comment type="caution">
    <text evidence="18">The sequence shown here is derived from an EMBL/GenBank/DDBJ whole genome shotgun (WGS) entry which is preliminary data.</text>
</comment>
<dbReference type="PROSITE" id="PS50908">
    <property type="entry name" value="RWD"/>
    <property type="match status" value="1"/>
</dbReference>
<evidence type="ECO:0000313" key="19">
    <source>
        <dbReference type="Proteomes" id="UP000327013"/>
    </source>
</evidence>
<dbReference type="InterPro" id="IPR044066">
    <property type="entry name" value="TRIAD_supradom"/>
</dbReference>
<keyword evidence="7" id="KW-0808">Transferase</keyword>
<dbReference type="GO" id="GO:0061630">
    <property type="term" value="F:ubiquitin protein ligase activity"/>
    <property type="evidence" value="ECO:0007669"/>
    <property type="project" value="UniProtKB-EC"/>
</dbReference>
<dbReference type="SMART" id="SM00647">
    <property type="entry name" value="IBR"/>
    <property type="match status" value="1"/>
</dbReference>
<dbReference type="GO" id="GO:0016567">
    <property type="term" value="P:protein ubiquitination"/>
    <property type="evidence" value="ECO:0007669"/>
    <property type="project" value="UniProtKB-UniPathway"/>
</dbReference>
<comment type="cofactor">
    <cofactor evidence="2">
        <name>Zn(2+)</name>
        <dbReference type="ChEBI" id="CHEBI:29105"/>
    </cofactor>
</comment>
<evidence type="ECO:0000259" key="17">
    <source>
        <dbReference type="PROSITE" id="PS51873"/>
    </source>
</evidence>
<dbReference type="Pfam" id="PF01485">
    <property type="entry name" value="IBR"/>
    <property type="match status" value="1"/>
</dbReference>
<dbReference type="InterPro" id="IPR047548">
    <property type="entry name" value="Rcat_RBR_RNF14"/>
</dbReference>
<dbReference type="Proteomes" id="UP000327013">
    <property type="component" value="Unassembled WGS sequence"/>
</dbReference>
<evidence type="ECO:0000256" key="3">
    <source>
        <dbReference type="ARBA" id="ARBA00003976"/>
    </source>
</evidence>
<evidence type="ECO:0000256" key="13">
    <source>
        <dbReference type="ARBA" id="ARBA00044508"/>
    </source>
</evidence>
<evidence type="ECO:0000256" key="10">
    <source>
        <dbReference type="ARBA" id="ARBA00022771"/>
    </source>
</evidence>
<comment type="similarity">
    <text evidence="5">Belongs to the RBR family. Ariadne subfamily.</text>
</comment>
<dbReference type="SMART" id="SM00591">
    <property type="entry name" value="RWD"/>
    <property type="match status" value="1"/>
</dbReference>
<evidence type="ECO:0000259" key="15">
    <source>
        <dbReference type="PROSITE" id="PS50089"/>
    </source>
</evidence>
<comment type="catalytic activity">
    <reaction evidence="1">
        <text>[E2 ubiquitin-conjugating enzyme]-S-ubiquitinyl-L-cysteine + [acceptor protein]-L-lysine = [E2 ubiquitin-conjugating enzyme]-L-cysteine + [acceptor protein]-N(6)-ubiquitinyl-L-lysine.</text>
        <dbReference type="EC" id="2.3.2.31"/>
    </reaction>
</comment>
<accession>A0A5N6L1V6</accession>
<evidence type="ECO:0000256" key="2">
    <source>
        <dbReference type="ARBA" id="ARBA00001947"/>
    </source>
</evidence>
<dbReference type="Pfam" id="PF05773">
    <property type="entry name" value="RWD"/>
    <property type="match status" value="1"/>
</dbReference>
<keyword evidence="11" id="KW-0833">Ubl conjugation pathway</keyword>
<keyword evidence="12" id="KW-0862">Zinc</keyword>
<feature type="domain" description="RING-type" evidence="17">
    <location>
        <begin position="173"/>
        <end position="435"/>
    </location>
</feature>
<name>A0A5N6L1V6_9ROSI</name>
<gene>
    <name evidence="18" type="ORF">FH972_024875</name>
</gene>
<dbReference type="InterPro" id="IPR006575">
    <property type="entry name" value="RWD_dom"/>
</dbReference>
<dbReference type="SUPFAM" id="SSF54495">
    <property type="entry name" value="UBC-like"/>
    <property type="match status" value="1"/>
</dbReference>
<dbReference type="InterPro" id="IPR017907">
    <property type="entry name" value="Znf_RING_CS"/>
</dbReference>
<dbReference type="Pfam" id="PF26200">
    <property type="entry name" value="Rcat_RNF216"/>
    <property type="match status" value="1"/>
</dbReference>
<keyword evidence="9" id="KW-0677">Repeat</keyword>
<dbReference type="EC" id="2.3.2.31" evidence="6"/>
<evidence type="ECO:0000256" key="5">
    <source>
        <dbReference type="ARBA" id="ARBA00005884"/>
    </source>
</evidence>
<sequence length="532" mass="59795">MADEDDERDEELSSIAAIFPELLLDPHQSHTATLDLDVCPTTPLQADWLRLDSCIDGEDIKSVEGTTTLQHLPPLAMRIYLPDGYPDVKPPTVSLMTTPEWLPNDVVARLELAVGELWEDYGRSQIVFAYIDMLQSEAEAAFGSASPLQLPLHLKRALIEFNDDKNRRVFEQGSYHCSICLDPKPGTVCHRMRDCGHIFCRECLQDFYSTAITQGEVDTVKCIDPDCGKAGLTVEQRRALRNRTLHPRELLAIPMATLDVQRYVKLKLKKKVESDKTTVYCPRQWCQGPARSDKYAKFLANADDLANYPDSDSEDESTVPAATTIGDNRLAICSTCAYAFCRNCHRSWHGEHIICRKRLAKDQISAEDKASEDWIRKYTSPCPTCDTPCQKRFGCNHMRCSQCDSHFCYLCSAWLKPGNPYQHFNEKGRACFMRLWDLEEGDRGDENERVVEFGGARGFEIDHAAAGVGVPGQGPVPAAAQEVAAREAAGQAEQRGLQRFLELARNDEEDGWDSDGLEDEFADHVVLIERAR</sequence>
<evidence type="ECO:0000256" key="11">
    <source>
        <dbReference type="ARBA" id="ARBA00022786"/>
    </source>
</evidence>
<dbReference type="SUPFAM" id="SSF57850">
    <property type="entry name" value="RING/U-box"/>
    <property type="match status" value="2"/>
</dbReference>
<dbReference type="UniPathway" id="UPA00143"/>
<dbReference type="EMBL" id="VIBQ01000031">
    <property type="protein sequence ID" value="KAB8416356.1"/>
    <property type="molecule type" value="Genomic_DNA"/>
</dbReference>
<dbReference type="InterPro" id="IPR031127">
    <property type="entry name" value="E3_UB_ligase_RBR"/>
</dbReference>
<evidence type="ECO:0000256" key="4">
    <source>
        <dbReference type="ARBA" id="ARBA00004906"/>
    </source>
</evidence>
<evidence type="ECO:0000256" key="8">
    <source>
        <dbReference type="ARBA" id="ARBA00022723"/>
    </source>
</evidence>
<dbReference type="OrthoDB" id="10009520at2759"/>
<dbReference type="GO" id="GO:0008270">
    <property type="term" value="F:zinc ion binding"/>
    <property type="evidence" value="ECO:0007669"/>
    <property type="project" value="UniProtKB-KW"/>
</dbReference>
<keyword evidence="10 14" id="KW-0863">Zinc-finger</keyword>
<dbReference type="Gene3D" id="3.30.40.10">
    <property type="entry name" value="Zinc/RING finger domain, C3HC4 (zinc finger)"/>
    <property type="match status" value="1"/>
</dbReference>
<evidence type="ECO:0000256" key="7">
    <source>
        <dbReference type="ARBA" id="ARBA00022679"/>
    </source>
</evidence>
<organism evidence="18 19">
    <name type="scientific">Carpinus fangiana</name>
    <dbReference type="NCBI Taxonomy" id="176857"/>
    <lineage>
        <taxon>Eukaryota</taxon>
        <taxon>Viridiplantae</taxon>
        <taxon>Streptophyta</taxon>
        <taxon>Embryophyta</taxon>
        <taxon>Tracheophyta</taxon>
        <taxon>Spermatophyta</taxon>
        <taxon>Magnoliopsida</taxon>
        <taxon>eudicotyledons</taxon>
        <taxon>Gunneridae</taxon>
        <taxon>Pentapetalae</taxon>
        <taxon>rosids</taxon>
        <taxon>fabids</taxon>
        <taxon>Fagales</taxon>
        <taxon>Betulaceae</taxon>
        <taxon>Carpinus</taxon>
    </lineage>
</organism>
<dbReference type="InterPro" id="IPR001841">
    <property type="entry name" value="Znf_RING"/>
</dbReference>
<comment type="similarity">
    <text evidence="13">Belongs to the RBR family. RNF14 subfamily.</text>
</comment>
<evidence type="ECO:0000256" key="14">
    <source>
        <dbReference type="PROSITE-ProRule" id="PRU00175"/>
    </source>
</evidence>
<dbReference type="AlphaFoldDB" id="A0A5N6L1V6"/>
<evidence type="ECO:0000256" key="6">
    <source>
        <dbReference type="ARBA" id="ARBA00012251"/>
    </source>
</evidence>
<dbReference type="PROSITE" id="PS51873">
    <property type="entry name" value="TRIAD"/>
    <property type="match status" value="1"/>
</dbReference>
<dbReference type="CDD" id="cd23134">
    <property type="entry name" value="RING-HC_ITT1-like"/>
    <property type="match status" value="1"/>
</dbReference>